<dbReference type="OrthoDB" id="9787117at2"/>
<feature type="domain" description="EamA" evidence="7">
    <location>
        <begin position="8"/>
        <end position="137"/>
    </location>
</feature>
<evidence type="ECO:0000256" key="4">
    <source>
        <dbReference type="ARBA" id="ARBA00022989"/>
    </source>
</evidence>
<feature type="domain" description="EamA" evidence="7">
    <location>
        <begin position="148"/>
        <end position="281"/>
    </location>
</feature>
<feature type="transmembrane region" description="Helical" evidence="6">
    <location>
        <begin position="121"/>
        <end position="141"/>
    </location>
</feature>
<evidence type="ECO:0000313" key="9">
    <source>
        <dbReference type="Proteomes" id="UP000315103"/>
    </source>
</evidence>
<dbReference type="RefSeq" id="WP_145290107.1">
    <property type="nucleotide sequence ID" value="NZ_VMSJ01000005.1"/>
</dbReference>
<dbReference type="PANTHER" id="PTHR32322">
    <property type="entry name" value="INNER MEMBRANE TRANSPORTER"/>
    <property type="match status" value="1"/>
</dbReference>
<feature type="transmembrane region" description="Helical" evidence="6">
    <location>
        <begin position="147"/>
        <end position="166"/>
    </location>
</feature>
<dbReference type="InterPro" id="IPR000620">
    <property type="entry name" value="EamA_dom"/>
</dbReference>
<accession>A0A558AS15</accession>
<comment type="similarity">
    <text evidence="2">Belongs to the EamA transporter family.</text>
</comment>
<feature type="transmembrane region" description="Helical" evidence="6">
    <location>
        <begin position="239"/>
        <end position="258"/>
    </location>
</feature>
<dbReference type="AlphaFoldDB" id="A0A558AS15"/>
<evidence type="ECO:0000256" key="6">
    <source>
        <dbReference type="SAM" id="Phobius"/>
    </source>
</evidence>
<feature type="transmembrane region" description="Helical" evidence="6">
    <location>
        <begin position="202"/>
        <end position="227"/>
    </location>
</feature>
<name>A0A558AS15_9STAP</name>
<evidence type="ECO:0000256" key="2">
    <source>
        <dbReference type="ARBA" id="ARBA00007362"/>
    </source>
</evidence>
<evidence type="ECO:0000313" key="8">
    <source>
        <dbReference type="EMBL" id="TVT27054.1"/>
    </source>
</evidence>
<dbReference type="EMBL" id="VMSJ01000005">
    <property type="protein sequence ID" value="TVT27054.1"/>
    <property type="molecule type" value="Genomic_DNA"/>
</dbReference>
<dbReference type="PANTHER" id="PTHR32322:SF2">
    <property type="entry name" value="EAMA DOMAIN-CONTAINING PROTEIN"/>
    <property type="match status" value="1"/>
</dbReference>
<feature type="transmembrane region" description="Helical" evidence="6">
    <location>
        <begin position="264"/>
        <end position="282"/>
    </location>
</feature>
<feature type="transmembrane region" description="Helical" evidence="6">
    <location>
        <begin position="67"/>
        <end position="86"/>
    </location>
</feature>
<dbReference type="InterPro" id="IPR050638">
    <property type="entry name" value="AA-Vitamin_Transporters"/>
</dbReference>
<dbReference type="Pfam" id="PF00892">
    <property type="entry name" value="EamA"/>
    <property type="match status" value="2"/>
</dbReference>
<reference evidence="8 9" key="1">
    <citation type="submission" date="2019-07" db="EMBL/GenBank/DDBJ databases">
        <title>Salinicoccus cyprini sp. nov., isolated from gastro-intestinal tract of mirror carp, Cyprinus carpio var. specularis, collected from Gobind Sagar Reservoir, Himachal Pradesh, India.</title>
        <authorList>
            <person name="Talwar C."/>
            <person name="Singh A.K."/>
            <person name="Lal R."/>
            <person name="Negi R.K."/>
        </authorList>
    </citation>
    <scope>NUCLEOTIDE SEQUENCE [LARGE SCALE GENOMIC DNA]</scope>
    <source>
        <strain evidence="8 9">CT19</strain>
    </source>
</reference>
<organism evidence="8 9">
    <name type="scientific">Salinicoccus cyprini</name>
    <dbReference type="NCBI Taxonomy" id="2493691"/>
    <lineage>
        <taxon>Bacteria</taxon>
        <taxon>Bacillati</taxon>
        <taxon>Bacillota</taxon>
        <taxon>Bacilli</taxon>
        <taxon>Bacillales</taxon>
        <taxon>Staphylococcaceae</taxon>
        <taxon>Salinicoccus</taxon>
    </lineage>
</organism>
<evidence type="ECO:0000256" key="5">
    <source>
        <dbReference type="ARBA" id="ARBA00023136"/>
    </source>
</evidence>
<keyword evidence="5 6" id="KW-0472">Membrane</keyword>
<keyword evidence="4 6" id="KW-1133">Transmembrane helix</keyword>
<dbReference type="InterPro" id="IPR037185">
    <property type="entry name" value="EmrE-like"/>
</dbReference>
<feature type="transmembrane region" description="Helical" evidence="6">
    <location>
        <begin position="178"/>
        <end position="196"/>
    </location>
</feature>
<keyword evidence="3 6" id="KW-0812">Transmembrane</keyword>
<sequence length="298" mass="31660">MKSSLAPVMILVAAILWGTAGTAKTYLPENVDSLSIGAMRLIVGSLILIAIALLMGQFKIKGWPWRMVFAAGVAMALFQPFFFNAVTLTGVAVGTVASIGSAPVFSGLIEWLFFKLQPDRVWWISTILAIIGCALLMFNTGSITVDPLGILSGLGAGMTFASYTILNSRMVRHHPPIATTAIVFTISALLLTPFLLLNDPSWLMTSGGISVSLYIGLFATGLAYFLFASGLKHVKSSSAVTLSLAEPLTASMLGVLFVGEVLALWSWAGLIMLLAGLVLLAMQSRGRSKAVSPQNSFR</sequence>
<evidence type="ECO:0000256" key="3">
    <source>
        <dbReference type="ARBA" id="ARBA00022692"/>
    </source>
</evidence>
<feature type="transmembrane region" description="Helical" evidence="6">
    <location>
        <begin position="92"/>
        <end position="114"/>
    </location>
</feature>
<evidence type="ECO:0000256" key="1">
    <source>
        <dbReference type="ARBA" id="ARBA00004127"/>
    </source>
</evidence>
<keyword evidence="9" id="KW-1185">Reference proteome</keyword>
<gene>
    <name evidence="8" type="ORF">FO441_11180</name>
</gene>
<comment type="subcellular location">
    <subcellularLocation>
        <location evidence="1">Endomembrane system</location>
        <topology evidence="1">Multi-pass membrane protein</topology>
    </subcellularLocation>
</comment>
<feature type="transmembrane region" description="Helical" evidence="6">
    <location>
        <begin position="37"/>
        <end position="55"/>
    </location>
</feature>
<comment type="caution">
    <text evidence="8">The sequence shown here is derived from an EMBL/GenBank/DDBJ whole genome shotgun (WGS) entry which is preliminary data.</text>
</comment>
<dbReference type="Proteomes" id="UP000315103">
    <property type="component" value="Unassembled WGS sequence"/>
</dbReference>
<dbReference type="SUPFAM" id="SSF103481">
    <property type="entry name" value="Multidrug resistance efflux transporter EmrE"/>
    <property type="match status" value="2"/>
</dbReference>
<proteinExistence type="inferred from homology"/>
<evidence type="ECO:0000259" key="7">
    <source>
        <dbReference type="Pfam" id="PF00892"/>
    </source>
</evidence>
<dbReference type="GO" id="GO:0016020">
    <property type="term" value="C:membrane"/>
    <property type="evidence" value="ECO:0007669"/>
    <property type="project" value="UniProtKB-SubCell"/>
</dbReference>
<protein>
    <submittedName>
        <fullName evidence="8">EamA family transporter</fullName>
    </submittedName>
</protein>